<dbReference type="FunFam" id="3.30.565.10:FF:000016">
    <property type="entry name" value="Chemotaxis protein CheA, putative"/>
    <property type="match status" value="1"/>
</dbReference>
<dbReference type="EMBL" id="CP006585">
    <property type="protein sequence ID" value="AGW12484.1"/>
    <property type="molecule type" value="Genomic_DNA"/>
</dbReference>
<dbReference type="SMART" id="SM00062">
    <property type="entry name" value="PBPb"/>
    <property type="match status" value="2"/>
</dbReference>
<accession>T2G8H4</accession>
<dbReference type="eggNOG" id="COG0643">
    <property type="taxonomic scope" value="Bacteria"/>
</dbReference>
<feature type="domain" description="HPt" evidence="9">
    <location>
        <begin position="719"/>
        <end position="816"/>
    </location>
</feature>
<proteinExistence type="predicted"/>
<keyword evidence="11" id="KW-1185">Reference proteome</keyword>
<name>T2G8H4_MEGG1</name>
<evidence type="ECO:0000256" key="1">
    <source>
        <dbReference type="ARBA" id="ARBA00000085"/>
    </source>
</evidence>
<dbReference type="PROSITE" id="PS50894">
    <property type="entry name" value="HPT"/>
    <property type="match status" value="1"/>
</dbReference>
<dbReference type="InterPro" id="IPR004358">
    <property type="entry name" value="Sig_transdc_His_kin-like_C"/>
</dbReference>
<evidence type="ECO:0000313" key="10">
    <source>
        <dbReference type="EMBL" id="AGW12484.1"/>
    </source>
</evidence>
<dbReference type="HOGENOM" id="CLU_287826_0_0_7"/>
<feature type="modified residue" description="Phosphohistidine" evidence="6">
    <location>
        <position position="758"/>
    </location>
</feature>
<dbReference type="SUPFAM" id="SSF47226">
    <property type="entry name" value="Histidine-containing phosphotransfer domain, HPT domain"/>
    <property type="match status" value="1"/>
</dbReference>
<dbReference type="InterPro" id="IPR005467">
    <property type="entry name" value="His_kinase_dom"/>
</dbReference>
<organism evidence="10 11">
    <name type="scientific">Megalodesulfovibrio gigas (strain ATCC 19364 / DSM 1382 / NCIMB 9332 / VKM B-1759)</name>
    <name type="common">Desulfovibrio gigas</name>
    <dbReference type="NCBI Taxonomy" id="1121448"/>
    <lineage>
        <taxon>Bacteria</taxon>
        <taxon>Pseudomonadati</taxon>
        <taxon>Thermodesulfobacteriota</taxon>
        <taxon>Desulfovibrionia</taxon>
        <taxon>Desulfovibrionales</taxon>
        <taxon>Desulfovibrionaceae</taxon>
        <taxon>Megalodesulfovibrio</taxon>
    </lineage>
</organism>
<dbReference type="PANTHER" id="PTHR43395">
    <property type="entry name" value="SENSOR HISTIDINE KINASE CHEA"/>
    <property type="match status" value="1"/>
</dbReference>
<sequence>MQRNRVMTTVQTAVLWCQVCLLAGLAGLAAGPAAAAQLDLTEAEREFIRAHPVITFSDVRWEPLAMIENGRYQGILHDYYQLVAARTGLTFKFVQIGDGLDFQQVLDALQNKEIDCIDGTGKTRDRERYALFAGPFFRFPLAIASRDDVMAPNTAALLGLRVVVASGSTASEHLRERHPGLPLAFVEDPGTALRMVATSQADAMLDNLAVVAHAIRTSGLTNVKISGQADYTFDVFTLIRDDMPLLQSILDKAHKQIPAREKHDILSRWLPMYPTGVGGEPLEQSRSAERPPLLTLNEWEQAHLRQKGVVRYCIDPDWMPVERINERGIHEGMTADLLALMAERLGVRFELTPTISWPQTLEYVRTRRCDLIIAAGDSPQRRAFLDFTSAYLRFPLVVAARADMPFIEDAAGLYGHTVGVLEDNISGTVLRQAHPGLILTEFSSLSKGLEAVAAGHLDAFVDGLPIISYAIGKENLSDLKVAGRLNESLVLSLAVRRDDPQLLGIMQKAVNTLTPQEIDAAFKKWVTVTFAHSLDAAQLWRIGLAALAVLALLLGVVAWNRKLSSLNRNISQAHEDLEKAHASLGALLDNSGQGFLSFGDDLRLQPQYSRECGVLLQQEAPGTLEGRPIHELLYPDDPQAAAQFATNLQRILAAQDDFKQGMLLSLMPARLSLGARRLRVQYKVVAPGRMMLILTDITHVERLRREVKAERDRLSLVVSAVRETTIVRQLLAEFETFLQGLDEAGRNGCPHALQRQIHTLKGQFAQFDFIHLPQVLHELESALAADGLAALPPLRDTLQEAMAQDVGIIREALGSDFLQRGASLGEARAAGLARQLLHTLPDELLTEDIRRLLQELADLDRVPFRALLGRAPEYALQLAARQGKQLGILRMPAPDDRTTRVSAARFAGFARSLIHVFRNAVDHGIETPDERLAAGKAQEASLSCDVTLRDGLLDVRIADDGRGLDPAALRATAQARGLLTPEQAHALSDAEAFSLILHHGFSTAPEITSLSGRGVGLAAVQAAVQALGGEILVQSQPGQGTTFLFRIPLAAA</sequence>
<evidence type="ECO:0000256" key="2">
    <source>
        <dbReference type="ARBA" id="ARBA00012438"/>
    </source>
</evidence>
<dbReference type="EC" id="2.7.13.3" evidence="2"/>
<dbReference type="InterPro" id="IPR036890">
    <property type="entry name" value="HATPase_C_sf"/>
</dbReference>
<dbReference type="Gene3D" id="3.30.565.10">
    <property type="entry name" value="Histidine kinase-like ATPase, C-terminal domain"/>
    <property type="match status" value="1"/>
</dbReference>
<dbReference type="CDD" id="cd01007">
    <property type="entry name" value="PBP2_BvgS_HisK_like"/>
    <property type="match status" value="1"/>
</dbReference>
<keyword evidence="3 6" id="KW-0597">Phosphoprotein</keyword>
<dbReference type="PATRIC" id="fig|1121448.10.peg.574"/>
<dbReference type="GO" id="GO:0000155">
    <property type="term" value="F:phosphorelay sensor kinase activity"/>
    <property type="evidence" value="ECO:0007669"/>
    <property type="project" value="UniProtKB-ARBA"/>
</dbReference>
<dbReference type="InterPro" id="IPR051315">
    <property type="entry name" value="Bact_Chemotaxis_CheA"/>
</dbReference>
<comment type="catalytic activity">
    <reaction evidence="1">
        <text>ATP + protein L-histidine = ADP + protein N-phospho-L-histidine.</text>
        <dbReference type="EC" id="2.7.13.3"/>
    </reaction>
</comment>
<feature type="chain" id="PRO_5004588152" description="histidine kinase" evidence="7">
    <location>
        <begin position="36"/>
        <end position="1052"/>
    </location>
</feature>
<dbReference type="CDD" id="cd13708">
    <property type="entry name" value="PBP2_BvgS_like_1"/>
    <property type="match status" value="1"/>
</dbReference>
<dbReference type="eggNOG" id="COG0834">
    <property type="taxonomic scope" value="Bacteria"/>
</dbReference>
<feature type="domain" description="Histidine kinase" evidence="8">
    <location>
        <begin position="774"/>
        <end position="1051"/>
    </location>
</feature>
<dbReference type="Pfam" id="PF02518">
    <property type="entry name" value="HATPase_c"/>
    <property type="match status" value="1"/>
</dbReference>
<dbReference type="AlphaFoldDB" id="T2G8H4"/>
<dbReference type="PROSITE" id="PS50109">
    <property type="entry name" value="HIS_KIN"/>
    <property type="match status" value="1"/>
</dbReference>
<dbReference type="SMART" id="SM00387">
    <property type="entry name" value="HATPase_c"/>
    <property type="match status" value="1"/>
</dbReference>
<feature type="signal peptide" evidence="7">
    <location>
        <begin position="1"/>
        <end position="35"/>
    </location>
</feature>
<dbReference type="Pfam" id="PF00497">
    <property type="entry name" value="SBP_bac_3"/>
    <property type="match status" value="2"/>
</dbReference>
<dbReference type="STRING" id="1121448.DGI_0576"/>
<dbReference type="OrthoDB" id="9813903at2"/>
<evidence type="ECO:0000259" key="9">
    <source>
        <dbReference type="PROSITE" id="PS50894"/>
    </source>
</evidence>
<protein>
    <recommendedName>
        <fullName evidence="2">histidine kinase</fullName>
        <ecNumber evidence="2">2.7.13.3</ecNumber>
    </recommendedName>
</protein>
<dbReference type="Pfam" id="PF01627">
    <property type="entry name" value="Hpt"/>
    <property type="match status" value="1"/>
</dbReference>
<keyword evidence="5 10" id="KW-0418">Kinase</keyword>
<dbReference type="PRINTS" id="PR00344">
    <property type="entry name" value="BCTRLSENSOR"/>
</dbReference>
<reference evidence="11" key="2">
    <citation type="submission" date="2013-07" db="EMBL/GenBank/DDBJ databases">
        <authorList>
            <person name="Morais-Silva F.O."/>
            <person name="Rezende A.M."/>
            <person name="Pimentel C."/>
            <person name="Resende D.M."/>
            <person name="Santos C.I."/>
            <person name="Clemente C."/>
            <person name="de Oliveira L.M."/>
            <person name="da Silva S.M."/>
            <person name="Costa D.A."/>
            <person name="Varela-Raposo A."/>
            <person name="Horacio E.C.A."/>
            <person name="Matos M."/>
            <person name="Flores O."/>
            <person name="Ruiz J.C."/>
            <person name="Rodrigues-Pousada C."/>
        </authorList>
    </citation>
    <scope>NUCLEOTIDE SEQUENCE [LARGE SCALE GENOMIC DNA]</scope>
    <source>
        <strain evidence="11">ATCC 19364 / DSM 1382 / NCIMB 9332 / VKM B-1759</strain>
    </source>
</reference>
<dbReference type="Gene3D" id="3.40.190.10">
    <property type="entry name" value="Periplasmic binding protein-like II"/>
    <property type="match status" value="4"/>
</dbReference>
<dbReference type="KEGG" id="dgg:DGI_0576"/>
<dbReference type="InterPro" id="IPR036641">
    <property type="entry name" value="HPT_dom_sf"/>
</dbReference>
<dbReference type="InterPro" id="IPR003594">
    <property type="entry name" value="HATPase_dom"/>
</dbReference>
<dbReference type="Proteomes" id="UP000016587">
    <property type="component" value="Chromosome"/>
</dbReference>
<keyword evidence="4" id="KW-0808">Transferase</keyword>
<dbReference type="InterPro" id="IPR008207">
    <property type="entry name" value="Sig_transdc_His_kin_Hpt_dom"/>
</dbReference>
<evidence type="ECO:0000256" key="6">
    <source>
        <dbReference type="PROSITE-ProRule" id="PRU00110"/>
    </source>
</evidence>
<evidence type="ECO:0000313" key="11">
    <source>
        <dbReference type="Proteomes" id="UP000016587"/>
    </source>
</evidence>
<evidence type="ECO:0000256" key="3">
    <source>
        <dbReference type="ARBA" id="ARBA00022553"/>
    </source>
</evidence>
<dbReference type="PANTHER" id="PTHR43395:SF1">
    <property type="entry name" value="CHEMOTAXIS PROTEIN CHEA"/>
    <property type="match status" value="1"/>
</dbReference>
<evidence type="ECO:0000259" key="8">
    <source>
        <dbReference type="PROSITE" id="PS50109"/>
    </source>
</evidence>
<dbReference type="Gene3D" id="1.20.120.160">
    <property type="entry name" value="HPT domain"/>
    <property type="match status" value="1"/>
</dbReference>
<reference evidence="10 11" key="1">
    <citation type="journal article" date="2013" name="J. Bacteriol.">
        <title>Roles of HynAB and Ech, the only two hydrogenases found in the model sulfate reducer Desulfovibrio gigas.</title>
        <authorList>
            <person name="Morais-Silva F.O."/>
            <person name="Santos C.I."/>
            <person name="Rodrigues R."/>
            <person name="Pereira I.A."/>
            <person name="Rodrigues-Pousada C."/>
        </authorList>
    </citation>
    <scope>NUCLEOTIDE SEQUENCE [LARGE SCALE GENOMIC DNA]</scope>
    <source>
        <strain evidence="11">ATCC 19364 / DSM 1382 / NCIMB 9332 / VKM B-1759</strain>
    </source>
</reference>
<keyword evidence="7" id="KW-0732">Signal</keyword>
<dbReference type="InterPro" id="IPR001638">
    <property type="entry name" value="Solute-binding_3/MltF_N"/>
</dbReference>
<evidence type="ECO:0000256" key="4">
    <source>
        <dbReference type="ARBA" id="ARBA00022679"/>
    </source>
</evidence>
<evidence type="ECO:0000256" key="5">
    <source>
        <dbReference type="ARBA" id="ARBA00022777"/>
    </source>
</evidence>
<gene>
    <name evidence="10" type="ORF">DGI_0576</name>
</gene>
<dbReference type="SUPFAM" id="SSF55874">
    <property type="entry name" value="ATPase domain of HSP90 chaperone/DNA topoisomerase II/histidine kinase"/>
    <property type="match status" value="1"/>
</dbReference>
<dbReference type="SUPFAM" id="SSF53850">
    <property type="entry name" value="Periplasmic binding protein-like II"/>
    <property type="match status" value="2"/>
</dbReference>
<evidence type="ECO:0000256" key="7">
    <source>
        <dbReference type="SAM" id="SignalP"/>
    </source>
</evidence>
<dbReference type="RefSeq" id="WP_021759137.1">
    <property type="nucleotide sequence ID" value="NZ_AUBO01000001.1"/>
</dbReference>